<evidence type="ECO:0000313" key="4">
    <source>
        <dbReference type="EMBL" id="QRD87928.1"/>
    </source>
</evidence>
<feature type="domain" description="Chromo" evidence="3">
    <location>
        <begin position="24"/>
        <end position="74"/>
    </location>
</feature>
<gene>
    <name evidence="4" type="ORF">F9C07_2101806</name>
</gene>
<comment type="subunit">
    <text evidence="1">Component of the NuA4 histone acetyltransferase complex.</text>
</comment>
<dbReference type="EMBL" id="CP044619">
    <property type="protein sequence ID" value="QRD87928.1"/>
    <property type="molecule type" value="Genomic_DNA"/>
</dbReference>
<feature type="region of interest" description="Disordered" evidence="2">
    <location>
        <begin position="245"/>
        <end position="318"/>
    </location>
</feature>
<accession>A0A7U2QX04</accession>
<keyword evidence="5" id="KW-1185">Reference proteome</keyword>
<feature type="compositionally biased region" description="Polar residues" evidence="2">
    <location>
        <begin position="276"/>
        <end position="290"/>
    </location>
</feature>
<feature type="compositionally biased region" description="Polar residues" evidence="2">
    <location>
        <begin position="121"/>
        <end position="171"/>
    </location>
</feature>
<feature type="compositionally biased region" description="Polar residues" evidence="2">
    <location>
        <begin position="955"/>
        <end position="978"/>
    </location>
</feature>
<evidence type="ECO:0000256" key="1">
    <source>
        <dbReference type="ARBA" id="ARBA00011353"/>
    </source>
</evidence>
<name>A0A7U2QX04_ASPFN</name>
<feature type="compositionally biased region" description="Acidic residues" evidence="2">
    <location>
        <begin position="1"/>
        <end position="10"/>
    </location>
</feature>
<feature type="compositionally biased region" description="Basic and acidic residues" evidence="2">
    <location>
        <begin position="582"/>
        <end position="595"/>
    </location>
</feature>
<evidence type="ECO:0000313" key="5">
    <source>
        <dbReference type="Proteomes" id="UP000596276"/>
    </source>
</evidence>
<feature type="region of interest" description="Disordered" evidence="2">
    <location>
        <begin position="1"/>
        <end position="23"/>
    </location>
</feature>
<evidence type="ECO:0000256" key="2">
    <source>
        <dbReference type="SAM" id="MobiDB-lite"/>
    </source>
</evidence>
<evidence type="ECO:0000259" key="3">
    <source>
        <dbReference type="PROSITE" id="PS50013"/>
    </source>
</evidence>
<dbReference type="PROSITE" id="PS50013">
    <property type="entry name" value="CHROMO_2"/>
    <property type="match status" value="1"/>
</dbReference>
<organism evidence="4 5">
    <name type="scientific">Aspergillus flavus (strain ATCC 200026 / FGSC A1120 / IAM 13836 / NRRL 3357 / JCM 12722 / SRRC 167)</name>
    <dbReference type="NCBI Taxonomy" id="332952"/>
    <lineage>
        <taxon>Eukaryota</taxon>
        <taxon>Fungi</taxon>
        <taxon>Dikarya</taxon>
        <taxon>Ascomycota</taxon>
        <taxon>Pezizomycotina</taxon>
        <taxon>Eurotiomycetes</taxon>
        <taxon>Eurotiomycetidae</taxon>
        <taxon>Eurotiales</taxon>
        <taxon>Aspergillaceae</taxon>
        <taxon>Aspergillus</taxon>
        <taxon>Aspergillus subgen. Circumdati</taxon>
    </lineage>
</organism>
<dbReference type="InterPro" id="IPR000953">
    <property type="entry name" value="Chromo/chromo_shadow_dom"/>
</dbReference>
<dbReference type="InterPro" id="IPR016197">
    <property type="entry name" value="Chromo-like_dom_sf"/>
</dbReference>
<dbReference type="VEuPathDB" id="FungiDB:F9C07_2101806"/>
<reference evidence="5" key="1">
    <citation type="journal article" date="2021" name="G3 (Bethesda)">
        <title>Chromosome assembled and annotated genome sequence of Aspergillus flavus NRRL 3357.</title>
        <authorList>
            <person name="Skerker J.M."/>
            <person name="Pianalto K.M."/>
            <person name="Mondo S.J."/>
            <person name="Yang K."/>
            <person name="Arkin A.P."/>
            <person name="Keller N.P."/>
            <person name="Grigoriev I.V."/>
            <person name="Louise Glass N.L."/>
        </authorList>
    </citation>
    <scope>NUCLEOTIDE SEQUENCE [LARGE SCALE GENOMIC DNA]</scope>
    <source>
        <strain evidence="5">ATCC 200026 / FGSC A1120 / IAM 13836 / NRRL 3357 / JCM 12722 / SRRC 167</strain>
    </source>
</reference>
<dbReference type="AlphaFoldDB" id="A0A7U2QX04"/>
<dbReference type="SUPFAM" id="SSF54160">
    <property type="entry name" value="Chromo domain-like"/>
    <property type="match status" value="1"/>
</dbReference>
<feature type="region of interest" description="Disordered" evidence="2">
    <location>
        <begin position="119"/>
        <end position="210"/>
    </location>
</feature>
<feature type="compositionally biased region" description="Polar residues" evidence="2">
    <location>
        <begin position="245"/>
        <end position="261"/>
    </location>
</feature>
<protein>
    <recommendedName>
        <fullName evidence="3">Chromo domain-containing protein</fullName>
    </recommendedName>
</protein>
<dbReference type="Proteomes" id="UP000596276">
    <property type="component" value="Chromosome 1"/>
</dbReference>
<proteinExistence type="predicted"/>
<dbReference type="VEuPathDB" id="FungiDB:AFLA_003696"/>
<sequence length="994" mass="113682">MTEVSDDDDVSLTSTVPSPPKENYYVDTIHAERETSQGIEYLVGWEDYPIERSSWETAAQFDDEQTLLDWEDKKREIAAGRLEEFDLTDFNRRLHEAEQACQKRKHKRHLKREKLAKGQLEPSNTRFSSTSNGPRFTDSNVSLNPGTGTANLYPSRATNQSQVGPSRSQSIRGGLTRPPLVGFGTGRGGRIRSRPRRSYDADPSAPPKMFKLLSTKHRYEKARGYEPAPNVNQLELMRPSEWSSTTAAYSSNPGFQQNANFKEQGPGESPRRTISDVPSTDTFISQPQISRSDDSKTSNHSSPVSDRPRRLSDRSQDLYLIPRRRPGPEAKWIKKEGGTYFVNPGELLCTLYYGPDKKEIGEVRMCGLDKIRRSRFLRTKKGHVLEIWFQHLCNLPDYNLLCRNTANEKYWNGWVEGFEDSEPEIYHFGKELSRRNLVAICIPEKQGHDVLLAYPPNSEDFGFLDGDFRGPRDIFLHTAVRSALGPVERLTFGILQGQRGHLTEKTTGTVNYSQNNTAFADKQAPEAQRELLFLNQESGPSIIEASTARIGLESRPHTNTATSLMNRRTSSDSIQTLQRRSSGIDHMDMDQDSKDPTAAVNSDQRQPQLGMRLPFDLDYEFEKRFGVTFQTLATIAEKRLAGSFYVLFPQGSGGIEEECQAVVEFLKAHHSEKNKAIVYSNRTPEDWEKFTQAKNGVVLIHESSLDFYKLQGLNNLCRQSTFNFWSFILNKELGDNRPYFQRMFQTGGVILITADYMLSDPRGTVVVLSWFEDYAKSRYPGTWKLMLRPDVLNWLQKQIEVTGNSSYLNTRWLAMYHLIMQITFIGDTKSRDILTGAEAGYTPNTVISPSKLPGYGFRTDDEIPDIPKDRTLTQEQRNADHLVEFYAGWALINCYQFRKFYVLTASALPRWDEWHHLQIRVGSTAFMKYFEINYRWYWEKLKHSAARSNYHSERSSQTPFTPQTPKAGSSESAISRPTPSYIPPLSHHYPQPYQ</sequence>
<feature type="region of interest" description="Disordered" evidence="2">
    <location>
        <begin position="952"/>
        <end position="994"/>
    </location>
</feature>
<dbReference type="Gene3D" id="2.40.50.40">
    <property type="match status" value="1"/>
</dbReference>
<feature type="region of interest" description="Disordered" evidence="2">
    <location>
        <begin position="582"/>
        <end position="607"/>
    </location>
</feature>
<dbReference type="CDD" id="cd18966">
    <property type="entry name" value="chromodomain"/>
    <property type="match status" value="1"/>
</dbReference>
<dbReference type="GO" id="GO:0006338">
    <property type="term" value="P:chromatin remodeling"/>
    <property type="evidence" value="ECO:0007669"/>
    <property type="project" value="UniProtKB-ARBA"/>
</dbReference>
<feature type="compositionally biased region" description="Basic and acidic residues" evidence="2">
    <location>
        <begin position="306"/>
        <end position="316"/>
    </location>
</feature>